<reference evidence="1 2" key="1">
    <citation type="submission" date="2024-01" db="EMBL/GenBank/DDBJ databases">
        <title>Genome assemblies of Stephania.</title>
        <authorList>
            <person name="Yang L."/>
        </authorList>
    </citation>
    <scope>NUCLEOTIDE SEQUENCE [LARGE SCALE GENOMIC DNA]</scope>
    <source>
        <strain evidence="1">QJT</strain>
        <tissue evidence="1">Leaf</tissue>
    </source>
</reference>
<organism evidence="1 2">
    <name type="scientific">Stephania japonica</name>
    <dbReference type="NCBI Taxonomy" id="461633"/>
    <lineage>
        <taxon>Eukaryota</taxon>
        <taxon>Viridiplantae</taxon>
        <taxon>Streptophyta</taxon>
        <taxon>Embryophyta</taxon>
        <taxon>Tracheophyta</taxon>
        <taxon>Spermatophyta</taxon>
        <taxon>Magnoliopsida</taxon>
        <taxon>Ranunculales</taxon>
        <taxon>Menispermaceae</taxon>
        <taxon>Menispermoideae</taxon>
        <taxon>Cissampelideae</taxon>
        <taxon>Stephania</taxon>
    </lineage>
</organism>
<protein>
    <submittedName>
        <fullName evidence="1">Uncharacterized protein</fullName>
    </submittedName>
</protein>
<gene>
    <name evidence="1" type="ORF">Sjap_010333</name>
</gene>
<dbReference type="PANTHER" id="PTHR46438:SF2">
    <property type="entry name" value="ALPHA_BETA-HYDROLASES SUPERFAMILY PROTEIN"/>
    <property type="match status" value="1"/>
</dbReference>
<comment type="caution">
    <text evidence="1">The sequence shown here is derived from an EMBL/GenBank/DDBJ whole genome shotgun (WGS) entry which is preliminary data.</text>
</comment>
<sequence>MIYRLMSRFMSNQTKYTLDSVLSKLKCPLLLLWGDLDPWVGPAKAIRIKEFYPKTSLVSLQAGHCPHDEVPEIVNSALINWLSSLKLDDPMKLLSSSDRHHCLPNELFASALCACFSSVCCCHRLIVAGSLPVFAR</sequence>
<dbReference type="SUPFAM" id="SSF53474">
    <property type="entry name" value="alpha/beta-Hydrolases"/>
    <property type="match status" value="1"/>
</dbReference>
<evidence type="ECO:0000313" key="2">
    <source>
        <dbReference type="Proteomes" id="UP001417504"/>
    </source>
</evidence>
<keyword evidence="2" id="KW-1185">Reference proteome</keyword>
<name>A0AAP0J992_9MAGN</name>
<dbReference type="Gene3D" id="3.40.50.1820">
    <property type="entry name" value="alpha/beta hydrolase"/>
    <property type="match status" value="1"/>
</dbReference>
<dbReference type="PANTHER" id="PTHR46438">
    <property type="entry name" value="ALPHA/BETA-HYDROLASES SUPERFAMILY PROTEIN"/>
    <property type="match status" value="1"/>
</dbReference>
<accession>A0AAP0J992</accession>
<dbReference type="EMBL" id="JBBNAE010000004">
    <property type="protein sequence ID" value="KAK9129846.1"/>
    <property type="molecule type" value="Genomic_DNA"/>
</dbReference>
<evidence type="ECO:0000313" key="1">
    <source>
        <dbReference type="EMBL" id="KAK9129846.1"/>
    </source>
</evidence>
<dbReference type="InterPro" id="IPR029058">
    <property type="entry name" value="AB_hydrolase_fold"/>
</dbReference>
<dbReference type="AlphaFoldDB" id="A0AAP0J992"/>
<dbReference type="GO" id="GO:0009507">
    <property type="term" value="C:chloroplast"/>
    <property type="evidence" value="ECO:0007669"/>
    <property type="project" value="TreeGrafter"/>
</dbReference>
<dbReference type="Proteomes" id="UP001417504">
    <property type="component" value="Unassembled WGS sequence"/>
</dbReference>
<proteinExistence type="predicted"/>